<dbReference type="InterPro" id="IPR023210">
    <property type="entry name" value="NADP_OxRdtase_dom"/>
</dbReference>
<gene>
    <name evidence="5" type="ORF">ACFQEV_08260</name>
</gene>
<dbReference type="FunFam" id="3.20.20.100:FF:000002">
    <property type="entry name" value="2,5-diketo-D-gluconic acid reductase A"/>
    <property type="match status" value="1"/>
</dbReference>
<dbReference type="InterPro" id="IPR036812">
    <property type="entry name" value="NAD(P)_OxRdtase_dom_sf"/>
</dbReference>
<evidence type="ECO:0000313" key="6">
    <source>
        <dbReference type="Proteomes" id="UP001596408"/>
    </source>
</evidence>
<organism evidence="5 6">
    <name type="scientific">Halopelagius fulvigenes</name>
    <dbReference type="NCBI Taxonomy" id="1198324"/>
    <lineage>
        <taxon>Archaea</taxon>
        <taxon>Methanobacteriati</taxon>
        <taxon>Methanobacteriota</taxon>
        <taxon>Stenosarchaea group</taxon>
        <taxon>Halobacteria</taxon>
        <taxon>Halobacteriales</taxon>
        <taxon>Haloferacaceae</taxon>
    </lineage>
</organism>
<name>A0ABD5U0G1_9EURY</name>
<sequence>MEYVTTQGVDIPALGFGTYPMRGETCQTAVHQALETGYRHVDTAQMYNNERAVGQAIAAADVPRDDIFLVTKILRQNLAHDDVLESVEESHGRLATDIDLLLIHSPSRTIPVEESIAAMNDLQKRGIVRHIGVSNFSVGQLQDAIAASDTPILTNQVEYHPFKEQANLLEFCIENGVMLTAYSPLAEGRVIGNDRLKGIGARYGKTEAQVALRWLLQQEQVSAIPKASSPAHIQANFDVFDFELTDEEMTQIFDLQGGLLTRLQTALGL</sequence>
<evidence type="ECO:0000313" key="5">
    <source>
        <dbReference type="EMBL" id="MFC6824983.1"/>
    </source>
</evidence>
<dbReference type="RefSeq" id="WP_379694726.1">
    <property type="nucleotide sequence ID" value="NZ_JBHSXH010000011.1"/>
</dbReference>
<accession>A0ABD5U0G1</accession>
<comment type="similarity">
    <text evidence="1">Belongs to the aldo/keto reductase family.</text>
</comment>
<keyword evidence="3" id="KW-0560">Oxidoreductase</keyword>
<keyword evidence="2" id="KW-0521">NADP</keyword>
<dbReference type="Proteomes" id="UP001596408">
    <property type="component" value="Unassembled WGS sequence"/>
</dbReference>
<dbReference type="SUPFAM" id="SSF51430">
    <property type="entry name" value="NAD(P)-linked oxidoreductase"/>
    <property type="match status" value="1"/>
</dbReference>
<dbReference type="InterPro" id="IPR018170">
    <property type="entry name" value="Aldo/ket_reductase_CS"/>
</dbReference>
<protein>
    <submittedName>
        <fullName evidence="5">Aldo/keto reductase</fullName>
    </submittedName>
</protein>
<dbReference type="PANTHER" id="PTHR43827">
    <property type="entry name" value="2,5-DIKETO-D-GLUCONIC ACID REDUCTASE"/>
    <property type="match status" value="1"/>
</dbReference>
<dbReference type="PROSITE" id="PS00798">
    <property type="entry name" value="ALDOKETO_REDUCTASE_1"/>
    <property type="match status" value="1"/>
</dbReference>
<keyword evidence="6" id="KW-1185">Reference proteome</keyword>
<dbReference type="PIRSF" id="PIRSF000097">
    <property type="entry name" value="AKR"/>
    <property type="match status" value="1"/>
</dbReference>
<feature type="domain" description="NADP-dependent oxidoreductase" evidence="4">
    <location>
        <begin position="14"/>
        <end position="252"/>
    </location>
</feature>
<evidence type="ECO:0000256" key="3">
    <source>
        <dbReference type="ARBA" id="ARBA00023002"/>
    </source>
</evidence>
<proteinExistence type="inferred from homology"/>
<reference evidence="5 6" key="1">
    <citation type="journal article" date="2019" name="Int. J. Syst. Evol. Microbiol.">
        <title>The Global Catalogue of Microorganisms (GCM) 10K type strain sequencing project: providing services to taxonomists for standard genome sequencing and annotation.</title>
        <authorList>
            <consortium name="The Broad Institute Genomics Platform"/>
            <consortium name="The Broad Institute Genome Sequencing Center for Infectious Disease"/>
            <person name="Wu L."/>
            <person name="Ma J."/>
        </authorList>
    </citation>
    <scope>NUCLEOTIDE SEQUENCE [LARGE SCALE GENOMIC DNA]</scope>
    <source>
        <strain evidence="5 6">YIM 94188</strain>
    </source>
</reference>
<dbReference type="AlphaFoldDB" id="A0ABD5U0G1"/>
<dbReference type="PANTHER" id="PTHR43827:SF3">
    <property type="entry name" value="NADP-DEPENDENT OXIDOREDUCTASE DOMAIN-CONTAINING PROTEIN"/>
    <property type="match status" value="1"/>
</dbReference>
<dbReference type="InterPro" id="IPR020471">
    <property type="entry name" value="AKR"/>
</dbReference>
<dbReference type="PRINTS" id="PR00069">
    <property type="entry name" value="ALDKETRDTASE"/>
</dbReference>
<evidence type="ECO:0000256" key="2">
    <source>
        <dbReference type="ARBA" id="ARBA00022857"/>
    </source>
</evidence>
<evidence type="ECO:0000259" key="4">
    <source>
        <dbReference type="Pfam" id="PF00248"/>
    </source>
</evidence>
<dbReference type="PROSITE" id="PS00062">
    <property type="entry name" value="ALDOKETO_REDUCTASE_2"/>
    <property type="match status" value="1"/>
</dbReference>
<comment type="caution">
    <text evidence="5">The sequence shown here is derived from an EMBL/GenBank/DDBJ whole genome shotgun (WGS) entry which is preliminary data.</text>
</comment>
<dbReference type="GO" id="GO:0016616">
    <property type="term" value="F:oxidoreductase activity, acting on the CH-OH group of donors, NAD or NADP as acceptor"/>
    <property type="evidence" value="ECO:0007669"/>
    <property type="project" value="UniProtKB-ARBA"/>
</dbReference>
<dbReference type="EMBL" id="JBHSXH010000011">
    <property type="protein sequence ID" value="MFC6824983.1"/>
    <property type="molecule type" value="Genomic_DNA"/>
</dbReference>
<dbReference type="Gene3D" id="3.20.20.100">
    <property type="entry name" value="NADP-dependent oxidoreductase domain"/>
    <property type="match status" value="1"/>
</dbReference>
<evidence type="ECO:0000256" key="1">
    <source>
        <dbReference type="ARBA" id="ARBA00007905"/>
    </source>
</evidence>
<dbReference type="Pfam" id="PF00248">
    <property type="entry name" value="Aldo_ket_red"/>
    <property type="match status" value="1"/>
</dbReference>